<protein>
    <submittedName>
        <fullName evidence="3">Nodule-specific cysteine-rich peptide L01</fullName>
    </submittedName>
</protein>
<sequence length="61" mass="7021">MTGVLKFVCALIIILSLIALVTSDNKLFCFKLEDCDPDMKCRKGYVMKCHIFRCNCMPKEE</sequence>
<accession>A0A7T8IG60</accession>
<keyword evidence="1" id="KW-0732">Signal</keyword>
<proteinExistence type="evidence at transcript level"/>
<evidence type="ECO:0000259" key="2">
    <source>
        <dbReference type="Pfam" id="PF07127"/>
    </source>
</evidence>
<dbReference type="EMBL" id="MT371151">
    <property type="protein sequence ID" value="QQO74669.1"/>
    <property type="molecule type" value="mRNA"/>
</dbReference>
<organism evidence="3">
    <name type="scientific">Lens culinaris</name>
    <name type="common">Lentil</name>
    <name type="synonym">Cicer lens</name>
    <dbReference type="NCBI Taxonomy" id="3864"/>
    <lineage>
        <taxon>Eukaryota</taxon>
        <taxon>Viridiplantae</taxon>
        <taxon>Streptophyta</taxon>
        <taxon>Embryophyta</taxon>
        <taxon>Tracheophyta</taxon>
        <taxon>Spermatophyta</taxon>
        <taxon>Magnoliopsida</taxon>
        <taxon>eudicotyledons</taxon>
        <taxon>Gunneridae</taxon>
        <taxon>Pentapetalae</taxon>
        <taxon>rosids</taxon>
        <taxon>fabids</taxon>
        <taxon>Fabales</taxon>
        <taxon>Fabaceae</taxon>
        <taxon>Papilionoideae</taxon>
        <taxon>50 kb inversion clade</taxon>
        <taxon>NPAAA clade</taxon>
        <taxon>Hologalegina</taxon>
        <taxon>IRL clade</taxon>
        <taxon>Fabeae</taxon>
        <taxon>Lens</taxon>
    </lineage>
</organism>
<feature type="domain" description="Late nodulin" evidence="2">
    <location>
        <begin position="1"/>
        <end position="55"/>
    </location>
</feature>
<feature type="signal peptide" evidence="1">
    <location>
        <begin position="1"/>
        <end position="23"/>
    </location>
</feature>
<dbReference type="GO" id="GO:0046872">
    <property type="term" value="F:metal ion binding"/>
    <property type="evidence" value="ECO:0007669"/>
    <property type="project" value="InterPro"/>
</dbReference>
<dbReference type="Pfam" id="PF07127">
    <property type="entry name" value="Nodulin_late"/>
    <property type="match status" value="1"/>
</dbReference>
<dbReference type="InterPro" id="IPR009810">
    <property type="entry name" value="Nodulin_late_dom"/>
</dbReference>
<evidence type="ECO:0000256" key="1">
    <source>
        <dbReference type="SAM" id="SignalP"/>
    </source>
</evidence>
<feature type="chain" id="PRO_5031377650" evidence="1">
    <location>
        <begin position="24"/>
        <end position="61"/>
    </location>
</feature>
<evidence type="ECO:0000313" key="3">
    <source>
        <dbReference type="EMBL" id="QQO74669.1"/>
    </source>
</evidence>
<name>A0A7T8IG60_LENCU</name>
<dbReference type="AlphaFoldDB" id="A0A7T8IG60"/>
<reference evidence="3" key="1">
    <citation type="journal article" date="2020" name="Mol. Cell">
        <title>Proteome analysis reveals a significant host-specific response in Rhizobium leguminosarum bv viciae endosymbiotic cells.</title>
        <authorList>
            <person name="Duran D."/>
            <person name="Albareda M."/>
            <person name="Marina A."/>
            <person name="Garcia C."/>
            <person name="Ruiz-Argueso T."/>
            <person name="Palacios J."/>
        </authorList>
    </citation>
    <scope>NUCLEOTIDE SEQUENCE</scope>
    <source>
        <tissue evidence="3">Root nodules</tissue>
    </source>
</reference>